<dbReference type="GO" id="GO:0043590">
    <property type="term" value="C:bacterial nucleoid"/>
    <property type="evidence" value="ECO:0007669"/>
    <property type="project" value="TreeGrafter"/>
</dbReference>
<dbReference type="PANTHER" id="PTHR38103">
    <property type="entry name" value="RECOMBINATION-ASSOCIATED PROTEIN RDGC"/>
    <property type="match status" value="1"/>
</dbReference>
<dbReference type="AlphaFoldDB" id="A0A1H3XDN6"/>
<dbReference type="GO" id="GO:0006310">
    <property type="term" value="P:DNA recombination"/>
    <property type="evidence" value="ECO:0007669"/>
    <property type="project" value="UniProtKB-KW"/>
</dbReference>
<dbReference type="STRING" id="152573.SAMN04488051_101179"/>
<dbReference type="GO" id="GO:0000018">
    <property type="term" value="P:regulation of DNA recombination"/>
    <property type="evidence" value="ECO:0007669"/>
    <property type="project" value="TreeGrafter"/>
</dbReference>
<dbReference type="Proteomes" id="UP000198773">
    <property type="component" value="Unassembled WGS sequence"/>
</dbReference>
<name>A0A1H3XDN6_ALKAM</name>
<comment type="subcellular location">
    <subcellularLocation>
        <location evidence="1">Cytoplasm</location>
        <location evidence="1">Nucleoid</location>
    </subcellularLocation>
</comment>
<dbReference type="InterPro" id="IPR007476">
    <property type="entry name" value="RdgC"/>
</dbReference>
<evidence type="ECO:0000256" key="1">
    <source>
        <dbReference type="ARBA" id="ARBA00004453"/>
    </source>
</evidence>
<dbReference type="OrthoDB" id="5290530at2"/>
<organism evidence="6 7">
    <name type="scientific">Alkalimonas amylolytica</name>
    <dbReference type="NCBI Taxonomy" id="152573"/>
    <lineage>
        <taxon>Bacteria</taxon>
        <taxon>Pseudomonadati</taxon>
        <taxon>Pseudomonadota</taxon>
        <taxon>Gammaproteobacteria</taxon>
        <taxon>Alkalimonas</taxon>
    </lineage>
</organism>
<protein>
    <recommendedName>
        <fullName evidence="3">Recombination-associated protein RdgC</fullName>
    </recommendedName>
</protein>
<reference evidence="6 7" key="1">
    <citation type="submission" date="2016-10" db="EMBL/GenBank/DDBJ databases">
        <authorList>
            <person name="de Groot N.N."/>
        </authorList>
    </citation>
    <scope>NUCLEOTIDE SEQUENCE [LARGE SCALE GENOMIC DNA]</scope>
    <source>
        <strain evidence="6 7">CGMCC 1.3430</strain>
    </source>
</reference>
<evidence type="ECO:0000256" key="4">
    <source>
        <dbReference type="ARBA" id="ARBA00022490"/>
    </source>
</evidence>
<evidence type="ECO:0000256" key="5">
    <source>
        <dbReference type="ARBA" id="ARBA00023172"/>
    </source>
</evidence>
<keyword evidence="4" id="KW-0963">Cytoplasm</keyword>
<dbReference type="PANTHER" id="PTHR38103:SF1">
    <property type="entry name" value="RECOMBINATION-ASSOCIATED PROTEIN RDGC"/>
    <property type="match status" value="1"/>
</dbReference>
<keyword evidence="5" id="KW-0233">DNA recombination</keyword>
<comment type="similarity">
    <text evidence="2">Belongs to the RdgC family.</text>
</comment>
<evidence type="ECO:0000313" key="6">
    <source>
        <dbReference type="EMBL" id="SDZ96658.1"/>
    </source>
</evidence>
<dbReference type="RefSeq" id="WP_091338061.1">
    <property type="nucleotide sequence ID" value="NZ_FNRM01000001.1"/>
</dbReference>
<dbReference type="EMBL" id="FNRM01000001">
    <property type="protein sequence ID" value="SDZ96658.1"/>
    <property type="molecule type" value="Genomic_DNA"/>
</dbReference>
<sequence>MWFKNSRVYQLSSPLSVDLAALEQALVEFRFTPCSGQQQSSQGFSFPFESAQSYCYQNQHYLFFAIKRQEKLLPATVVQEEMQPRLEALEAEKGRALSRKEKDSIKEDVTFELLPRAFSKTQLVLACYDQNKQRIMINTSSSSRAEDVLALLRKAIGSLPALPWLDPYRLSNCLQLWLQSEQLPSSFQLGHEVELKAPDEEGAKVRFSNHLLTTEEVQSHLQDKQVTRLELHQEEGLSLKVCDDGSLKSIRYHDSISSKNDELGWEDADARLAADSLLMASTLSAALEQIAQAVTVTKDE</sequence>
<accession>A0A1H3XDN6</accession>
<gene>
    <name evidence="6" type="ORF">SAMN04488051_101179</name>
</gene>
<evidence type="ECO:0000256" key="2">
    <source>
        <dbReference type="ARBA" id="ARBA00008657"/>
    </source>
</evidence>
<dbReference type="Pfam" id="PF04381">
    <property type="entry name" value="RdgC"/>
    <property type="match status" value="1"/>
</dbReference>
<dbReference type="NCBIfam" id="NF001464">
    <property type="entry name" value="PRK00321.1-5"/>
    <property type="match status" value="1"/>
</dbReference>
<dbReference type="GO" id="GO:0003690">
    <property type="term" value="F:double-stranded DNA binding"/>
    <property type="evidence" value="ECO:0007669"/>
    <property type="project" value="TreeGrafter"/>
</dbReference>
<evidence type="ECO:0000256" key="3">
    <source>
        <dbReference type="ARBA" id="ARBA00022296"/>
    </source>
</evidence>
<proteinExistence type="inferred from homology"/>
<evidence type="ECO:0000313" key="7">
    <source>
        <dbReference type="Proteomes" id="UP000198773"/>
    </source>
</evidence>
<keyword evidence="7" id="KW-1185">Reference proteome</keyword>